<keyword evidence="2 5" id="KW-0812">Transmembrane</keyword>
<comment type="caution">
    <text evidence="7">The sequence shown here is derived from an EMBL/GenBank/DDBJ whole genome shotgun (WGS) entry which is preliminary data.</text>
</comment>
<gene>
    <name evidence="7" type="ORF">C8E99_3050</name>
</gene>
<organism evidence="7 8">
    <name type="scientific">Citricoccus muralis</name>
    <dbReference type="NCBI Taxonomy" id="169134"/>
    <lineage>
        <taxon>Bacteria</taxon>
        <taxon>Bacillati</taxon>
        <taxon>Actinomycetota</taxon>
        <taxon>Actinomycetes</taxon>
        <taxon>Micrococcales</taxon>
        <taxon>Micrococcaceae</taxon>
        <taxon>Citricoccus</taxon>
    </lineage>
</organism>
<comment type="subcellular location">
    <subcellularLocation>
        <location evidence="1">Endomembrane system</location>
        <topology evidence="1">Multi-pass membrane protein</topology>
    </subcellularLocation>
</comment>
<dbReference type="Pfam" id="PF02656">
    <property type="entry name" value="DUF202"/>
    <property type="match status" value="1"/>
</dbReference>
<reference evidence="7 8" key="1">
    <citation type="submission" date="2018-07" db="EMBL/GenBank/DDBJ databases">
        <title>Sequencing the genomes of 1000 actinobacteria strains.</title>
        <authorList>
            <person name="Klenk H.-P."/>
        </authorList>
    </citation>
    <scope>NUCLEOTIDE SEQUENCE [LARGE SCALE GENOMIC DNA]</scope>
    <source>
        <strain evidence="7 8">DSM 14442</strain>
    </source>
</reference>
<keyword evidence="8" id="KW-1185">Reference proteome</keyword>
<dbReference type="GO" id="GO:0012505">
    <property type="term" value="C:endomembrane system"/>
    <property type="evidence" value="ECO:0007669"/>
    <property type="project" value="UniProtKB-SubCell"/>
</dbReference>
<dbReference type="Proteomes" id="UP000256727">
    <property type="component" value="Unassembled WGS sequence"/>
</dbReference>
<name>A0A3D9LFG8_9MICC</name>
<evidence type="ECO:0000256" key="4">
    <source>
        <dbReference type="ARBA" id="ARBA00023136"/>
    </source>
</evidence>
<protein>
    <submittedName>
        <fullName evidence="7">Uncharacterized protein DUF202</fullName>
    </submittedName>
</protein>
<evidence type="ECO:0000313" key="8">
    <source>
        <dbReference type="Proteomes" id="UP000256727"/>
    </source>
</evidence>
<dbReference type="InterPro" id="IPR003807">
    <property type="entry name" value="DUF202"/>
</dbReference>
<evidence type="ECO:0000256" key="1">
    <source>
        <dbReference type="ARBA" id="ARBA00004127"/>
    </source>
</evidence>
<keyword evidence="3 5" id="KW-1133">Transmembrane helix</keyword>
<evidence type="ECO:0000259" key="6">
    <source>
        <dbReference type="Pfam" id="PF02656"/>
    </source>
</evidence>
<keyword evidence="4 5" id="KW-0472">Membrane</keyword>
<proteinExistence type="predicted"/>
<sequence>MRRPPARPPAEALHRDPGLQPERTVMSWDRTLLALFVAAVMFLRWYATVGLAALAPAGLCGLAAMAIHLTQRRRYGLQSLGVARERVEADVFSVLWMMVLVVALAVLGALAIWVI</sequence>
<dbReference type="RefSeq" id="WP_115933002.1">
    <property type="nucleotide sequence ID" value="NZ_QREH01000001.1"/>
</dbReference>
<dbReference type="AlphaFoldDB" id="A0A3D9LFG8"/>
<dbReference type="EMBL" id="QREH01000001">
    <property type="protein sequence ID" value="REE05179.1"/>
    <property type="molecule type" value="Genomic_DNA"/>
</dbReference>
<evidence type="ECO:0000313" key="7">
    <source>
        <dbReference type="EMBL" id="REE05179.1"/>
    </source>
</evidence>
<feature type="domain" description="DUF202" evidence="6">
    <location>
        <begin position="16"/>
        <end position="75"/>
    </location>
</feature>
<feature type="transmembrane region" description="Helical" evidence="5">
    <location>
        <begin position="91"/>
        <end position="114"/>
    </location>
</feature>
<evidence type="ECO:0000256" key="2">
    <source>
        <dbReference type="ARBA" id="ARBA00022692"/>
    </source>
</evidence>
<accession>A0A3D9LFG8</accession>
<evidence type="ECO:0000256" key="5">
    <source>
        <dbReference type="SAM" id="Phobius"/>
    </source>
</evidence>
<feature type="transmembrane region" description="Helical" evidence="5">
    <location>
        <begin position="53"/>
        <end position="70"/>
    </location>
</feature>
<evidence type="ECO:0000256" key="3">
    <source>
        <dbReference type="ARBA" id="ARBA00022989"/>
    </source>
</evidence>